<dbReference type="SUPFAM" id="SSF64518">
    <property type="entry name" value="Phase 1 flagellin"/>
    <property type="match status" value="1"/>
</dbReference>
<evidence type="ECO:0000256" key="5">
    <source>
        <dbReference type="ARBA" id="ARBA00022525"/>
    </source>
</evidence>
<comment type="similarity">
    <text evidence="3 7">Belongs to the flagella basal body rod proteins family.</text>
</comment>
<keyword evidence="11" id="KW-0966">Cell projection</keyword>
<dbReference type="PRINTS" id="PR01005">
    <property type="entry name" value="FLGHOOKAP1"/>
</dbReference>
<evidence type="ECO:0000256" key="3">
    <source>
        <dbReference type="ARBA" id="ARBA00009677"/>
    </source>
</evidence>
<dbReference type="Pfam" id="PF00460">
    <property type="entry name" value="Flg_bb_rod"/>
    <property type="match status" value="1"/>
</dbReference>
<evidence type="ECO:0000259" key="9">
    <source>
        <dbReference type="Pfam" id="PF06429"/>
    </source>
</evidence>
<dbReference type="EMBL" id="DTKJ01000016">
    <property type="protein sequence ID" value="HGZ11003.1"/>
    <property type="molecule type" value="Genomic_DNA"/>
</dbReference>
<dbReference type="Pfam" id="PF06429">
    <property type="entry name" value="Flg_bbr_C"/>
    <property type="match status" value="1"/>
</dbReference>
<dbReference type="NCBIfam" id="TIGR02492">
    <property type="entry name" value="flgK_ends"/>
    <property type="match status" value="1"/>
</dbReference>
<feature type="domain" description="Flagellar basal body rod protein N-terminal" evidence="8">
    <location>
        <begin position="8"/>
        <end position="37"/>
    </location>
</feature>
<gene>
    <name evidence="7 11" type="primary">flgK</name>
    <name evidence="11" type="ORF">ENW48_02140</name>
</gene>
<protein>
    <recommendedName>
        <fullName evidence="4 7">Flagellar hook-associated protein 1</fullName>
        <shortName evidence="7">HAP1</shortName>
    </recommendedName>
</protein>
<evidence type="ECO:0000256" key="6">
    <source>
        <dbReference type="ARBA" id="ARBA00023143"/>
    </source>
</evidence>
<comment type="caution">
    <text evidence="11">The sequence shown here is derived from an EMBL/GenBank/DDBJ whole genome shotgun (WGS) entry which is preliminary data.</text>
</comment>
<dbReference type="InterPro" id="IPR010930">
    <property type="entry name" value="Flg_bb/hook_C_dom"/>
</dbReference>
<proteinExistence type="inferred from homology"/>
<dbReference type="AlphaFoldDB" id="A0A7C5EPW3"/>
<evidence type="ECO:0000259" key="10">
    <source>
        <dbReference type="Pfam" id="PF22638"/>
    </source>
</evidence>
<dbReference type="GO" id="GO:0044780">
    <property type="term" value="P:bacterial-type flagellum assembly"/>
    <property type="evidence" value="ECO:0007669"/>
    <property type="project" value="InterPro"/>
</dbReference>
<feature type="domain" description="Flagellar basal-body/hook protein C-terminal" evidence="9">
    <location>
        <begin position="531"/>
        <end position="569"/>
    </location>
</feature>
<keyword evidence="11" id="KW-0282">Flagellum</keyword>
<dbReference type="InterPro" id="IPR001444">
    <property type="entry name" value="Flag_bb_rod_N"/>
</dbReference>
<comment type="subcellular location">
    <subcellularLocation>
        <location evidence="1 7">Bacterial flagellum</location>
    </subcellularLocation>
    <subcellularLocation>
        <location evidence="2 7">Secreted</location>
    </subcellularLocation>
</comment>
<evidence type="ECO:0000259" key="8">
    <source>
        <dbReference type="Pfam" id="PF00460"/>
    </source>
</evidence>
<evidence type="ECO:0000313" key="11">
    <source>
        <dbReference type="EMBL" id="HGZ11003.1"/>
    </source>
</evidence>
<keyword evidence="5 7" id="KW-0964">Secreted</keyword>
<dbReference type="GO" id="GO:0005198">
    <property type="term" value="F:structural molecule activity"/>
    <property type="evidence" value="ECO:0007669"/>
    <property type="project" value="UniProtKB-UniRule"/>
</dbReference>
<evidence type="ECO:0000256" key="7">
    <source>
        <dbReference type="RuleBase" id="RU362065"/>
    </source>
</evidence>
<feature type="domain" description="Flagellar hook-associated protein FlgK helical" evidence="10">
    <location>
        <begin position="95"/>
        <end position="320"/>
    </location>
</feature>
<dbReference type="PANTHER" id="PTHR30033">
    <property type="entry name" value="FLAGELLAR HOOK-ASSOCIATED PROTEIN 1"/>
    <property type="match status" value="1"/>
</dbReference>
<keyword evidence="11" id="KW-0969">Cilium</keyword>
<evidence type="ECO:0000256" key="1">
    <source>
        <dbReference type="ARBA" id="ARBA00004365"/>
    </source>
</evidence>
<dbReference type="PANTHER" id="PTHR30033:SF1">
    <property type="entry name" value="FLAGELLAR HOOK-ASSOCIATED PROTEIN 1"/>
    <property type="match status" value="1"/>
</dbReference>
<sequence>MSGINSILDIAARALSAQQVGVEVTSHNVANVNTPGYSRQRVEFATGITVPTPYGPMGTGVKVQGIERAFDPFITARLDEKTSTLMDYQTRSAALEQVAAFFNETQEANLNNLLSEFWAAWQDLSDNPSGYGERQALVFKAISLCEAFSFKADQLVQERLSLLQQVGPALEEINEHAANIARLNREIVETEANGRTANDLRDQRQLEISKLAQLIGIRTFATGEGTINVTLINGLPLVEGVSSWEMSYELAPDGSVDLHWNGPGGTVKHITTDILAGGKLTALIEMRDVVIPSFQQELDQLAQEFIFLVNSQHTQGVGLTSFSQITGTYAVDDPAASLDSAGLPFGDRIVSGSFQIFVDDQGSPISTSTIALDPSFSLNDLVAAINSDPALNPYITASIENNCLKIEANSPSYTFGFAQDTSQVLAALGVNTFFTGDKAYTFEVNPLLVNQPQFIAAGLIDASGAHAVGDNRNALALAALEGTAVGSEGLTVAAWYQKLVSDLGLEAQQAASQKSFYQGLVEQLTQMRDAVSGVSLDEELTNLVKFQRAYQAAARLVTAADELYQTLLTIKK</sequence>
<dbReference type="GO" id="GO:0005576">
    <property type="term" value="C:extracellular region"/>
    <property type="evidence" value="ECO:0007669"/>
    <property type="project" value="UniProtKB-SubCell"/>
</dbReference>
<name>A0A7C5EPW3_9BACT</name>
<keyword evidence="6 7" id="KW-0975">Bacterial flagellum</keyword>
<dbReference type="InterPro" id="IPR053927">
    <property type="entry name" value="FlgK_helical"/>
</dbReference>
<evidence type="ECO:0000256" key="2">
    <source>
        <dbReference type="ARBA" id="ARBA00004613"/>
    </source>
</evidence>
<dbReference type="InterPro" id="IPR002371">
    <property type="entry name" value="FlgK"/>
</dbReference>
<dbReference type="GO" id="GO:0009424">
    <property type="term" value="C:bacterial-type flagellum hook"/>
    <property type="evidence" value="ECO:0007669"/>
    <property type="project" value="UniProtKB-UniRule"/>
</dbReference>
<reference evidence="11" key="1">
    <citation type="journal article" date="2020" name="mSystems">
        <title>Genome- and Community-Level Interaction Insights into Carbon Utilization and Element Cycling Functions of Hydrothermarchaeota in Hydrothermal Sediment.</title>
        <authorList>
            <person name="Zhou Z."/>
            <person name="Liu Y."/>
            <person name="Xu W."/>
            <person name="Pan J."/>
            <person name="Luo Z.H."/>
            <person name="Li M."/>
        </authorList>
    </citation>
    <scope>NUCLEOTIDE SEQUENCE [LARGE SCALE GENOMIC DNA]</scope>
    <source>
        <strain evidence="11">SpSt-853</strain>
    </source>
</reference>
<evidence type="ECO:0000256" key="4">
    <source>
        <dbReference type="ARBA" id="ARBA00016244"/>
    </source>
</evidence>
<accession>A0A7C5EPW3</accession>
<dbReference type="Pfam" id="PF22638">
    <property type="entry name" value="FlgK_D1"/>
    <property type="match status" value="1"/>
</dbReference>
<organism evidence="11">
    <name type="scientific">Desulfobacca acetoxidans</name>
    <dbReference type="NCBI Taxonomy" id="60893"/>
    <lineage>
        <taxon>Bacteria</taxon>
        <taxon>Pseudomonadati</taxon>
        <taxon>Thermodesulfobacteriota</taxon>
        <taxon>Desulfobaccia</taxon>
        <taxon>Desulfobaccales</taxon>
        <taxon>Desulfobaccaceae</taxon>
        <taxon>Desulfobacca</taxon>
    </lineage>
</organism>